<accession>A0A8A7K4C6</accession>
<dbReference type="RefSeq" id="WP_230868291.1">
    <property type="nucleotide sequence ID" value="NZ_CP046640.1"/>
</dbReference>
<proteinExistence type="predicted"/>
<gene>
    <name evidence="1" type="ORF">GM661_00600</name>
</gene>
<dbReference type="AlphaFoldDB" id="A0A8A7K4C6"/>
<evidence type="ECO:0000313" key="1">
    <source>
        <dbReference type="EMBL" id="QTL96573.1"/>
    </source>
</evidence>
<organism evidence="1 2">
    <name type="scientific">Iocasia fonsfrigidae</name>
    <dbReference type="NCBI Taxonomy" id="2682810"/>
    <lineage>
        <taxon>Bacteria</taxon>
        <taxon>Bacillati</taxon>
        <taxon>Bacillota</taxon>
        <taxon>Clostridia</taxon>
        <taxon>Halanaerobiales</taxon>
        <taxon>Halanaerobiaceae</taxon>
        <taxon>Iocasia</taxon>
    </lineage>
</organism>
<name>A0A8A7K4C6_9FIRM</name>
<reference evidence="1" key="1">
    <citation type="submission" date="2019-12" db="EMBL/GenBank/DDBJ databases">
        <authorList>
            <person name="zhang j."/>
            <person name="sun C.M."/>
        </authorList>
    </citation>
    <scope>NUCLEOTIDE SEQUENCE</scope>
    <source>
        <strain evidence="1">NS-1</strain>
    </source>
</reference>
<keyword evidence="2" id="KW-1185">Reference proteome</keyword>
<sequence length="208" mass="23469">MKIYHYSRKTGELLGESQARENPLEPGKHLIPAHATDVEPPIPEENEAAVFDEGSQEWTIVADYRGQIFWDSDRNTHEIAELGVEPEDGWMTEEPPLTDAELAEQFEIKKENMILQLKNNANAVITSRFPECHQINLLDGTKADIPDDWDSTIRVSDYAIVKEFKQNIIDANNNIEGNITALSYPGDSIEDLEVIDISQEVIKSEAGY</sequence>
<protein>
    <submittedName>
        <fullName evidence="1">Uncharacterized protein</fullName>
    </submittedName>
</protein>
<dbReference type="Proteomes" id="UP000665020">
    <property type="component" value="Chromosome"/>
</dbReference>
<evidence type="ECO:0000313" key="2">
    <source>
        <dbReference type="Proteomes" id="UP000665020"/>
    </source>
</evidence>
<dbReference type="EMBL" id="CP046640">
    <property type="protein sequence ID" value="QTL96573.1"/>
    <property type="molecule type" value="Genomic_DNA"/>
</dbReference>
<dbReference type="KEGG" id="ifn:GM661_00600"/>